<dbReference type="Pfam" id="PF18962">
    <property type="entry name" value="Por_Secre_tail"/>
    <property type="match status" value="1"/>
</dbReference>
<feature type="domain" description="Secretion system C-terminal sorting" evidence="3">
    <location>
        <begin position="498"/>
        <end position="562"/>
    </location>
</feature>
<organism evidence="4 5">
    <name type="scientific">Winogradskyella vincentii</name>
    <dbReference type="NCBI Taxonomy" id="2877122"/>
    <lineage>
        <taxon>Bacteria</taxon>
        <taxon>Pseudomonadati</taxon>
        <taxon>Bacteroidota</taxon>
        <taxon>Flavobacteriia</taxon>
        <taxon>Flavobacteriales</taxon>
        <taxon>Flavobacteriaceae</taxon>
        <taxon>Winogradskyella</taxon>
    </lineage>
</organism>
<dbReference type="Pfam" id="PF13517">
    <property type="entry name" value="FG-GAP_3"/>
    <property type="match status" value="2"/>
</dbReference>
<sequence>MKRYLLLFFISSNLICAQIQFKEEAQELGINVNCGYTYLGNGISFFDYDNDGWDDITVATADGDPMRFLKNINGNYVNHSINISSNNQNIRQINWVDIDNDGDNDLFVTSDVSGNRLFENTGNMVMSEITTTSGMLTDIFPYYGASWGDYNNDGYLDAFISIRDQNIPNILYKNNGNKTFTLVNIEAGLLTTGYMSFCSAFLDYDNDGDQDIYVANDKIIFPNLMYRNNGDGTFTEVGLNTGSGIYMDGMSATVEDVNNDGWLDIYVTNDNDDSALLINNTDGTFSDLASSYGVTFNSIGWGAVFMDAENDSDLDLYVSGETNGSFPQYLSSAFYENSGSGNFSLNNESIPSDFAESYSNAIGDIDNDGYAEIVVNHINHSNIFLWNNITPQLNNWLKVKLEGTTSNRNGVGSFIEISINGNKQYRYTCLGEGYLSQNSATEQFGLGSETNVDYVKVKWLSGIEDILYNVTVNQTLNIVEGSSLSIHEFENPMAFTYYPNPVKNTLTLNAQNNIENVRVFNMLGQEIISVKPKTIDSELDMSRLETGTYFIQVTIANVTKTVRVVKQ</sequence>
<protein>
    <submittedName>
        <fullName evidence="4">FG-GAP-like repeat-containing protein</fullName>
    </submittedName>
</protein>
<accession>A0ABS7Y260</accession>
<gene>
    <name evidence="4" type="ORF">LBV24_06065</name>
</gene>
<dbReference type="InterPro" id="IPR027039">
    <property type="entry name" value="Crtac1"/>
</dbReference>
<dbReference type="InterPro" id="IPR028994">
    <property type="entry name" value="Integrin_alpha_N"/>
</dbReference>
<dbReference type="PANTHER" id="PTHR16026">
    <property type="entry name" value="CARTILAGE ACIDIC PROTEIN 1"/>
    <property type="match status" value="1"/>
</dbReference>
<dbReference type="Gene3D" id="2.130.10.130">
    <property type="entry name" value="Integrin alpha, N-terminal"/>
    <property type="match status" value="2"/>
</dbReference>
<dbReference type="InterPro" id="IPR026444">
    <property type="entry name" value="Secre_tail"/>
</dbReference>
<evidence type="ECO:0000256" key="1">
    <source>
        <dbReference type="ARBA" id="ARBA00022729"/>
    </source>
</evidence>
<dbReference type="InterPro" id="IPR011519">
    <property type="entry name" value="UnbV_ASPIC"/>
</dbReference>
<dbReference type="NCBIfam" id="TIGR04183">
    <property type="entry name" value="Por_Secre_tail"/>
    <property type="match status" value="1"/>
</dbReference>
<keyword evidence="1" id="KW-0732">Signal</keyword>
<dbReference type="RefSeq" id="WP_224477707.1">
    <property type="nucleotide sequence ID" value="NZ_JAIUJS010000003.1"/>
</dbReference>
<dbReference type="EMBL" id="JAIUJS010000003">
    <property type="protein sequence ID" value="MCA0152773.1"/>
    <property type="molecule type" value="Genomic_DNA"/>
</dbReference>
<dbReference type="InterPro" id="IPR013517">
    <property type="entry name" value="FG-GAP"/>
</dbReference>
<evidence type="ECO:0000259" key="3">
    <source>
        <dbReference type="Pfam" id="PF18962"/>
    </source>
</evidence>
<evidence type="ECO:0000313" key="4">
    <source>
        <dbReference type="EMBL" id="MCA0152773.1"/>
    </source>
</evidence>
<keyword evidence="5" id="KW-1185">Reference proteome</keyword>
<evidence type="ECO:0000313" key="5">
    <source>
        <dbReference type="Proteomes" id="UP001198402"/>
    </source>
</evidence>
<dbReference type="Pfam" id="PF07593">
    <property type="entry name" value="UnbV_ASPIC"/>
    <property type="match status" value="1"/>
</dbReference>
<dbReference type="PANTHER" id="PTHR16026:SF0">
    <property type="entry name" value="CARTILAGE ACIDIC PROTEIN 1"/>
    <property type="match status" value="1"/>
</dbReference>
<name>A0ABS7Y260_9FLAO</name>
<comment type="caution">
    <text evidence="4">The sequence shown here is derived from an EMBL/GenBank/DDBJ whole genome shotgun (WGS) entry which is preliminary data.</text>
</comment>
<feature type="domain" description="ASPIC/UnbV" evidence="2">
    <location>
        <begin position="410"/>
        <end position="476"/>
    </location>
</feature>
<evidence type="ECO:0000259" key="2">
    <source>
        <dbReference type="Pfam" id="PF07593"/>
    </source>
</evidence>
<proteinExistence type="predicted"/>
<dbReference type="Proteomes" id="UP001198402">
    <property type="component" value="Unassembled WGS sequence"/>
</dbReference>
<dbReference type="SUPFAM" id="SSF69318">
    <property type="entry name" value="Integrin alpha N-terminal domain"/>
    <property type="match status" value="2"/>
</dbReference>
<reference evidence="5" key="1">
    <citation type="submission" date="2023-07" db="EMBL/GenBank/DDBJ databases">
        <authorList>
            <person name="Yue Y."/>
        </authorList>
    </citation>
    <scope>NUCLEOTIDE SEQUENCE [LARGE SCALE GENOMIC DNA]</scope>
    <source>
        <strain evidence="5">2Y89</strain>
    </source>
</reference>